<dbReference type="Gene3D" id="2.60.40.790">
    <property type="match status" value="1"/>
</dbReference>
<evidence type="ECO:0000313" key="3">
    <source>
        <dbReference type="Proteomes" id="UP001165122"/>
    </source>
</evidence>
<name>A0A9W7A424_9STRA</name>
<protein>
    <recommendedName>
        <fullName evidence="4">CS domain-containing protein</fullName>
    </recommendedName>
</protein>
<gene>
    <name evidence="2" type="ORF">TrLO_g13660</name>
</gene>
<feature type="region of interest" description="Disordered" evidence="1">
    <location>
        <begin position="1"/>
        <end position="104"/>
    </location>
</feature>
<evidence type="ECO:0008006" key="4">
    <source>
        <dbReference type="Google" id="ProtNLM"/>
    </source>
</evidence>
<comment type="caution">
    <text evidence="2">The sequence shown here is derived from an EMBL/GenBank/DDBJ whole genome shotgun (WGS) entry which is preliminary data.</text>
</comment>
<reference evidence="3" key="1">
    <citation type="journal article" date="2023" name="Commun. Biol.">
        <title>Genome analysis of Parmales, the sister group of diatoms, reveals the evolutionary specialization of diatoms from phago-mixotrophs to photoautotrophs.</title>
        <authorList>
            <person name="Ban H."/>
            <person name="Sato S."/>
            <person name="Yoshikawa S."/>
            <person name="Yamada K."/>
            <person name="Nakamura Y."/>
            <person name="Ichinomiya M."/>
            <person name="Sato N."/>
            <person name="Blanc-Mathieu R."/>
            <person name="Endo H."/>
            <person name="Kuwata A."/>
            <person name="Ogata H."/>
        </authorList>
    </citation>
    <scope>NUCLEOTIDE SEQUENCE [LARGE SCALE GENOMIC DNA]</scope>
    <source>
        <strain evidence="3">NIES 3700</strain>
    </source>
</reference>
<keyword evidence="3" id="KW-1185">Reference proteome</keyword>
<organism evidence="2 3">
    <name type="scientific">Triparma laevis f. longispina</name>
    <dbReference type="NCBI Taxonomy" id="1714387"/>
    <lineage>
        <taxon>Eukaryota</taxon>
        <taxon>Sar</taxon>
        <taxon>Stramenopiles</taxon>
        <taxon>Ochrophyta</taxon>
        <taxon>Bolidophyceae</taxon>
        <taxon>Parmales</taxon>
        <taxon>Triparmaceae</taxon>
        <taxon>Triparma</taxon>
    </lineage>
</organism>
<evidence type="ECO:0000313" key="2">
    <source>
        <dbReference type="EMBL" id="GMH60985.1"/>
    </source>
</evidence>
<feature type="compositionally biased region" description="Polar residues" evidence="1">
    <location>
        <begin position="93"/>
        <end position="104"/>
    </location>
</feature>
<feature type="compositionally biased region" description="Low complexity" evidence="1">
    <location>
        <begin position="49"/>
        <end position="78"/>
    </location>
</feature>
<feature type="compositionally biased region" description="Pro residues" evidence="1">
    <location>
        <begin position="79"/>
        <end position="90"/>
    </location>
</feature>
<proteinExistence type="predicted"/>
<dbReference type="EMBL" id="BRXW01000504">
    <property type="protein sequence ID" value="GMH60985.1"/>
    <property type="molecule type" value="Genomic_DNA"/>
</dbReference>
<evidence type="ECO:0000256" key="1">
    <source>
        <dbReference type="SAM" id="MobiDB-lite"/>
    </source>
</evidence>
<dbReference type="Proteomes" id="UP001165122">
    <property type="component" value="Unassembled WGS sequence"/>
</dbReference>
<sequence length="263" mass="28808">MSGFNYSKWDNLDCSSSEDEADEPSVTRFDNSSSVTFGGGRDGILIDEQSQSQSQSTTALKGAAPAATQAAAPASAPTVVPPPKPKPTEPPTSNGSTFTTPSNQTISFSQIRETLTLSLLIPSTTKSPTLTVTLKDAFTFKDRNAAVGKAKCSLLVSLEGEEILNDVLMHNVYHGDSDDPDLELLTPDWELKTYGSSKYLQITLQKAVPMSGVVIWWTRVFRDYGDDIVVEREDKNGMKEAWEEAHRMFKEKVGGRAKEEVFF</sequence>
<dbReference type="OrthoDB" id="416217at2759"/>
<dbReference type="InterPro" id="IPR008978">
    <property type="entry name" value="HSP20-like_chaperone"/>
</dbReference>
<dbReference type="AlphaFoldDB" id="A0A9W7A424"/>
<accession>A0A9W7A424</accession>